<reference evidence="2 3" key="1">
    <citation type="submission" date="2021-07" db="EMBL/GenBank/DDBJ databases">
        <authorList>
            <consortium name="Genoscope - CEA"/>
            <person name="William W."/>
        </authorList>
    </citation>
    <scope>NUCLEOTIDE SEQUENCE [LARGE SCALE GENOMIC DNA]</scope>
</reference>
<gene>
    <name evidence="2" type="ORF">BRAPAZ1V2_A10P07170.2</name>
</gene>
<feature type="region of interest" description="Disordered" evidence="1">
    <location>
        <begin position="1"/>
        <end position="68"/>
    </location>
</feature>
<dbReference type="EMBL" id="LS974626">
    <property type="protein sequence ID" value="CAG7909471.1"/>
    <property type="molecule type" value="Genomic_DNA"/>
</dbReference>
<dbReference type="AlphaFoldDB" id="A0A8D9I4X0"/>
<name>A0A8D9I4X0_BRACM</name>
<evidence type="ECO:0000313" key="2">
    <source>
        <dbReference type="EMBL" id="CAG7909471.1"/>
    </source>
</evidence>
<organism evidence="2 3">
    <name type="scientific">Brassica campestris</name>
    <name type="common">Field mustard</name>
    <dbReference type="NCBI Taxonomy" id="3711"/>
    <lineage>
        <taxon>Eukaryota</taxon>
        <taxon>Viridiplantae</taxon>
        <taxon>Streptophyta</taxon>
        <taxon>Embryophyta</taxon>
        <taxon>Tracheophyta</taxon>
        <taxon>Spermatophyta</taxon>
        <taxon>Magnoliopsida</taxon>
        <taxon>eudicotyledons</taxon>
        <taxon>Gunneridae</taxon>
        <taxon>Pentapetalae</taxon>
        <taxon>rosids</taxon>
        <taxon>malvids</taxon>
        <taxon>Brassicales</taxon>
        <taxon>Brassicaceae</taxon>
        <taxon>Brassiceae</taxon>
        <taxon>Brassica</taxon>
    </lineage>
</organism>
<dbReference type="Proteomes" id="UP000694005">
    <property type="component" value="Chromosome A10"/>
</dbReference>
<dbReference type="Gramene" id="A10p07170.2_BraZ1">
    <property type="protein sequence ID" value="A10p07170.2_BraZ1.CDS.1"/>
    <property type="gene ID" value="A10g07170.2_BraZ1"/>
</dbReference>
<sequence length="68" mass="7453">MTSPPRAPRKRRVIQPGRPECRSQTEPMRNNRLHAPPPRAAGPSRSVARTTRCPRPSETTGGDKADGP</sequence>
<accession>A0A8D9I4X0</accession>
<proteinExistence type="predicted"/>
<protein>
    <submittedName>
        <fullName evidence="2">Uncharacterized protein</fullName>
    </submittedName>
</protein>
<evidence type="ECO:0000256" key="1">
    <source>
        <dbReference type="SAM" id="MobiDB-lite"/>
    </source>
</evidence>
<evidence type="ECO:0000313" key="3">
    <source>
        <dbReference type="Proteomes" id="UP000694005"/>
    </source>
</evidence>